<name>A0A395JFU9_9GAMM</name>
<dbReference type="InterPro" id="IPR037914">
    <property type="entry name" value="SpoVT-AbrB_sf"/>
</dbReference>
<reference evidence="1 2" key="1">
    <citation type="submission" date="2018-06" db="EMBL/GenBank/DDBJ databases">
        <title>Genomic Encyclopedia of Type Strains, Phase IV (KMG-IV): sequencing the most valuable type-strain genomes for metagenomic binning, comparative biology and taxonomic classification.</title>
        <authorList>
            <person name="Goeker M."/>
        </authorList>
    </citation>
    <scope>NUCLEOTIDE SEQUENCE [LARGE SCALE GENOMIC DNA]</scope>
    <source>
        <strain evidence="1 2">DSM 24032</strain>
    </source>
</reference>
<gene>
    <name evidence="1" type="ORF">DFR28_10511</name>
</gene>
<sequence>MKTTTKVFQSNKSQAVRLPKAVAFPPNVSEVSITTVGVTRVVAPVNQSWDSWFDAVAVTDDFMADRKQSAMQTREAFDD</sequence>
<dbReference type="EMBL" id="QNRT01000005">
    <property type="protein sequence ID" value="RBP48673.1"/>
    <property type="molecule type" value="Genomic_DNA"/>
</dbReference>
<dbReference type="InParanoid" id="A0A395JFU9"/>
<dbReference type="RefSeq" id="WP_113955277.1">
    <property type="nucleotide sequence ID" value="NZ_QNRT01000005.1"/>
</dbReference>
<dbReference type="PANTHER" id="PTHR37550:SF3">
    <property type="entry name" value="ANTITOXIN VAPB1"/>
    <property type="match status" value="1"/>
</dbReference>
<dbReference type="PANTHER" id="PTHR37550">
    <property type="entry name" value="ANTITOXIN VAPB1"/>
    <property type="match status" value="1"/>
</dbReference>
<dbReference type="InterPro" id="IPR051734">
    <property type="entry name" value="VapB_TA_antitoxins"/>
</dbReference>
<dbReference type="Proteomes" id="UP000253083">
    <property type="component" value="Unassembled WGS sequence"/>
</dbReference>
<dbReference type="InterPro" id="IPR047976">
    <property type="entry name" value="Anti_VapB2-like"/>
</dbReference>
<dbReference type="NCBIfam" id="NF040493">
    <property type="entry name" value="TA_anti_VapB"/>
    <property type="match status" value="1"/>
</dbReference>
<accession>A0A395JFU9</accession>
<dbReference type="SUPFAM" id="SSF89447">
    <property type="entry name" value="AbrB/MazE/MraZ-like"/>
    <property type="match status" value="1"/>
</dbReference>
<proteinExistence type="predicted"/>
<evidence type="ECO:0000313" key="1">
    <source>
        <dbReference type="EMBL" id="RBP48673.1"/>
    </source>
</evidence>
<protein>
    <submittedName>
        <fullName evidence="1">Antitoxin VapB</fullName>
    </submittedName>
</protein>
<dbReference type="OrthoDB" id="5298361at2"/>
<organism evidence="1 2">
    <name type="scientific">Arenicella xantha</name>
    <dbReference type="NCBI Taxonomy" id="644221"/>
    <lineage>
        <taxon>Bacteria</taxon>
        <taxon>Pseudomonadati</taxon>
        <taxon>Pseudomonadota</taxon>
        <taxon>Gammaproteobacteria</taxon>
        <taxon>Arenicellales</taxon>
        <taxon>Arenicellaceae</taxon>
        <taxon>Arenicella</taxon>
    </lineage>
</organism>
<dbReference type="Gene3D" id="2.10.260.10">
    <property type="match status" value="1"/>
</dbReference>
<evidence type="ECO:0000313" key="2">
    <source>
        <dbReference type="Proteomes" id="UP000253083"/>
    </source>
</evidence>
<comment type="caution">
    <text evidence="1">The sequence shown here is derived from an EMBL/GenBank/DDBJ whole genome shotgun (WGS) entry which is preliminary data.</text>
</comment>
<keyword evidence="2" id="KW-1185">Reference proteome</keyword>
<dbReference type="AlphaFoldDB" id="A0A395JFU9"/>